<comment type="caution">
    <text evidence="6">The sequence shown here is derived from an EMBL/GenBank/DDBJ whole genome shotgun (WGS) entry which is preliminary data.</text>
</comment>
<evidence type="ECO:0000259" key="3">
    <source>
        <dbReference type="Pfam" id="PF01926"/>
    </source>
</evidence>
<evidence type="ECO:0000313" key="7">
    <source>
        <dbReference type="Proteomes" id="UP000824208"/>
    </source>
</evidence>
<dbReference type="GO" id="GO:0002098">
    <property type="term" value="P:tRNA wobble uridine modification"/>
    <property type="evidence" value="ECO:0007669"/>
    <property type="project" value="TreeGrafter"/>
</dbReference>
<dbReference type="Gene3D" id="3.40.50.300">
    <property type="entry name" value="P-loop containing nucleotide triphosphate hydrolases"/>
    <property type="match status" value="1"/>
</dbReference>
<dbReference type="PANTHER" id="PTHR42714">
    <property type="entry name" value="TRNA MODIFICATION GTPASE GTPBP3"/>
    <property type="match status" value="1"/>
</dbReference>
<gene>
    <name evidence="6" type="primary">hydF</name>
    <name evidence="6" type="ORF">H9714_00155</name>
</gene>
<reference evidence="6" key="1">
    <citation type="journal article" date="2021" name="PeerJ">
        <title>Extensive microbial diversity within the chicken gut microbiome revealed by metagenomics and culture.</title>
        <authorList>
            <person name="Gilroy R."/>
            <person name="Ravi A."/>
            <person name="Getino M."/>
            <person name="Pursley I."/>
            <person name="Horton D.L."/>
            <person name="Alikhan N.F."/>
            <person name="Baker D."/>
            <person name="Gharbi K."/>
            <person name="Hall N."/>
            <person name="Watson M."/>
            <person name="Adriaenssens E.M."/>
            <person name="Foster-Nyarko E."/>
            <person name="Jarju S."/>
            <person name="Secka A."/>
            <person name="Antonio M."/>
            <person name="Oren A."/>
            <person name="Chaudhuri R.R."/>
            <person name="La Ragione R."/>
            <person name="Hildebrand F."/>
            <person name="Pallen M.J."/>
        </authorList>
    </citation>
    <scope>NUCLEOTIDE SEQUENCE</scope>
    <source>
        <strain evidence="6">CHK189-11263</strain>
    </source>
</reference>
<dbReference type="NCBIfam" id="TIGR03918">
    <property type="entry name" value="GTP_HydF"/>
    <property type="match status" value="1"/>
</dbReference>
<feature type="domain" description="Hydrogen maturase F dimerization" evidence="4">
    <location>
        <begin position="172"/>
        <end position="270"/>
    </location>
</feature>
<dbReference type="Gene3D" id="3.40.50.11420">
    <property type="match status" value="1"/>
</dbReference>
<feature type="domain" description="Hydrogen maturase F tetramerization" evidence="5">
    <location>
        <begin position="275"/>
        <end position="389"/>
    </location>
</feature>
<dbReference type="Proteomes" id="UP000824208">
    <property type="component" value="Unassembled WGS sequence"/>
</dbReference>
<accession>A0A9D2S3V2</accession>
<evidence type="ECO:0000256" key="2">
    <source>
        <dbReference type="ARBA" id="ARBA00023134"/>
    </source>
</evidence>
<dbReference type="EMBL" id="DWYC01000001">
    <property type="protein sequence ID" value="HJB55948.1"/>
    <property type="molecule type" value="Genomic_DNA"/>
</dbReference>
<sequence length="399" mass="43741">MSLNDTPSGERVHIGFFGRRNAGKSSVVNAVTNQELSVVSDVKGTTTDPVYKSMELLPMGPVVIIDTPGFDDEGTLGELRVKRTKQILNRADCAVLVVDATQGKTAVDEELISLFSQKNIPYLVAYNKSDLTAVPALGDNELAVSAQTKEGMEELKERIARLTKTEGNGRRLIGDLLTPGDMVVLVTPIDSAAPKGRLILPQQQTIRDVLDSDCTAVVVKENGLADTLKKLGTKPRMVVTDSQAFAQVDRDTPKDIPLTSFSILMARYKGFLEDAVRGVAAIDQLQDGDKVLIAEGCTHHRQCEDIGTVKIPKWLREYTGKELVLEHSSGRDFPEDLSQYRLVIHCGGCMLGEREITYRRKTSADNGVPFTNYGITIAHLKGILKRSVELFPDLYAMLP</sequence>
<name>A0A9D2S3V2_9FIRM</name>
<dbReference type="Pfam" id="PF18128">
    <property type="entry name" value="HydF_dimer"/>
    <property type="match status" value="1"/>
</dbReference>
<evidence type="ECO:0000259" key="4">
    <source>
        <dbReference type="Pfam" id="PF18128"/>
    </source>
</evidence>
<dbReference type="NCBIfam" id="TIGR00231">
    <property type="entry name" value="small_GTP"/>
    <property type="match status" value="1"/>
</dbReference>
<dbReference type="PANTHER" id="PTHR42714:SF6">
    <property type="entry name" value="TRANSLATION INITIATION FACTOR IF-2"/>
    <property type="match status" value="1"/>
</dbReference>
<dbReference type="CDD" id="cd00880">
    <property type="entry name" value="Era_like"/>
    <property type="match status" value="1"/>
</dbReference>
<dbReference type="InterPro" id="IPR027417">
    <property type="entry name" value="P-loop_NTPase"/>
</dbReference>
<organism evidence="6 7">
    <name type="scientific">Candidatus Flavonifractor intestinipullorum</name>
    <dbReference type="NCBI Taxonomy" id="2838587"/>
    <lineage>
        <taxon>Bacteria</taxon>
        <taxon>Bacillati</taxon>
        <taxon>Bacillota</taxon>
        <taxon>Clostridia</taxon>
        <taxon>Eubacteriales</taxon>
        <taxon>Oscillospiraceae</taxon>
        <taxon>Flavonifractor</taxon>
    </lineage>
</organism>
<dbReference type="InterPro" id="IPR006073">
    <property type="entry name" value="GTP-bd"/>
</dbReference>
<evidence type="ECO:0000313" key="6">
    <source>
        <dbReference type="EMBL" id="HJB55948.1"/>
    </source>
</evidence>
<reference evidence="6" key="2">
    <citation type="submission" date="2021-04" db="EMBL/GenBank/DDBJ databases">
        <authorList>
            <person name="Gilroy R."/>
        </authorList>
    </citation>
    <scope>NUCLEOTIDE SEQUENCE</scope>
    <source>
        <strain evidence="6">CHK189-11263</strain>
    </source>
</reference>
<protein>
    <submittedName>
        <fullName evidence="6">[FeFe] hydrogenase H-cluster maturation GTPase HydF</fullName>
    </submittedName>
</protein>
<feature type="domain" description="G" evidence="3">
    <location>
        <begin position="14"/>
        <end position="128"/>
    </location>
</feature>
<dbReference type="GO" id="GO:0005525">
    <property type="term" value="F:GTP binding"/>
    <property type="evidence" value="ECO:0007669"/>
    <property type="project" value="UniProtKB-KW"/>
</dbReference>
<dbReference type="Pfam" id="PF01926">
    <property type="entry name" value="MMR_HSR1"/>
    <property type="match status" value="1"/>
</dbReference>
<keyword evidence="2" id="KW-0342">GTP-binding</keyword>
<dbReference type="Pfam" id="PF18133">
    <property type="entry name" value="HydF_tetramer"/>
    <property type="match status" value="1"/>
</dbReference>
<feature type="non-terminal residue" evidence="6">
    <location>
        <position position="399"/>
    </location>
</feature>
<proteinExistence type="predicted"/>
<dbReference type="InterPro" id="IPR023873">
    <property type="entry name" value="FeFe-hyd_GTPase_HydF"/>
</dbReference>
<dbReference type="Gene3D" id="3.40.50.11410">
    <property type="match status" value="1"/>
</dbReference>
<dbReference type="InterPro" id="IPR005225">
    <property type="entry name" value="Small_GTP-bd"/>
</dbReference>
<keyword evidence="1" id="KW-0547">Nucleotide-binding</keyword>
<dbReference type="SUPFAM" id="SSF52540">
    <property type="entry name" value="P-loop containing nucleoside triphosphate hydrolases"/>
    <property type="match status" value="1"/>
</dbReference>
<evidence type="ECO:0000256" key="1">
    <source>
        <dbReference type="ARBA" id="ARBA00022741"/>
    </source>
</evidence>
<dbReference type="AlphaFoldDB" id="A0A9D2S3V2"/>
<dbReference type="GO" id="GO:0005737">
    <property type="term" value="C:cytoplasm"/>
    <property type="evidence" value="ECO:0007669"/>
    <property type="project" value="TreeGrafter"/>
</dbReference>
<evidence type="ECO:0000259" key="5">
    <source>
        <dbReference type="Pfam" id="PF18133"/>
    </source>
</evidence>
<dbReference type="GO" id="GO:0030488">
    <property type="term" value="P:tRNA methylation"/>
    <property type="evidence" value="ECO:0007669"/>
    <property type="project" value="TreeGrafter"/>
</dbReference>
<dbReference type="InterPro" id="IPR040644">
    <property type="entry name" value="HydF_tetramer"/>
</dbReference>
<dbReference type="InterPro" id="IPR041606">
    <property type="entry name" value="HydF_dimer"/>
</dbReference>